<dbReference type="RefSeq" id="WP_148075049.1">
    <property type="nucleotide sequence ID" value="NZ_CP042913.1"/>
</dbReference>
<organism evidence="1 2">
    <name type="scientific">Bythopirellula goksoeyrii</name>
    <dbReference type="NCBI Taxonomy" id="1400387"/>
    <lineage>
        <taxon>Bacteria</taxon>
        <taxon>Pseudomonadati</taxon>
        <taxon>Planctomycetota</taxon>
        <taxon>Planctomycetia</taxon>
        <taxon>Pirellulales</taxon>
        <taxon>Lacipirellulaceae</taxon>
        <taxon>Bythopirellula</taxon>
    </lineage>
</organism>
<accession>A0A5B9QGM4</accession>
<name>A0A5B9QGM4_9BACT</name>
<evidence type="ECO:0000313" key="1">
    <source>
        <dbReference type="EMBL" id="QEG36732.1"/>
    </source>
</evidence>
<dbReference type="Proteomes" id="UP000323917">
    <property type="component" value="Chromosome"/>
</dbReference>
<protein>
    <submittedName>
        <fullName evidence="1">Uncharacterized protein</fullName>
    </submittedName>
</protein>
<dbReference type="EMBL" id="CP042913">
    <property type="protein sequence ID" value="QEG36732.1"/>
    <property type="molecule type" value="Genomic_DNA"/>
</dbReference>
<dbReference type="AlphaFoldDB" id="A0A5B9QGM4"/>
<keyword evidence="2" id="KW-1185">Reference proteome</keyword>
<gene>
    <name evidence="1" type="ORF">Pr1d_40680</name>
</gene>
<reference evidence="1 2" key="1">
    <citation type="submission" date="2019-08" db="EMBL/GenBank/DDBJ databases">
        <title>Deep-cultivation of Planctomycetes and their phenomic and genomic characterization uncovers novel biology.</title>
        <authorList>
            <person name="Wiegand S."/>
            <person name="Jogler M."/>
            <person name="Boedeker C."/>
            <person name="Pinto D."/>
            <person name="Vollmers J."/>
            <person name="Rivas-Marin E."/>
            <person name="Kohn T."/>
            <person name="Peeters S.H."/>
            <person name="Heuer A."/>
            <person name="Rast P."/>
            <person name="Oberbeckmann S."/>
            <person name="Bunk B."/>
            <person name="Jeske O."/>
            <person name="Meyerdierks A."/>
            <person name="Storesund J.E."/>
            <person name="Kallscheuer N."/>
            <person name="Luecker S."/>
            <person name="Lage O.M."/>
            <person name="Pohl T."/>
            <person name="Merkel B.J."/>
            <person name="Hornburger P."/>
            <person name="Mueller R.-W."/>
            <person name="Bruemmer F."/>
            <person name="Labrenz M."/>
            <person name="Spormann A.M."/>
            <person name="Op den Camp H."/>
            <person name="Overmann J."/>
            <person name="Amann R."/>
            <person name="Jetten M.S.M."/>
            <person name="Mascher T."/>
            <person name="Medema M.H."/>
            <person name="Devos D.P."/>
            <person name="Kaster A.-K."/>
            <person name="Ovreas L."/>
            <person name="Rohde M."/>
            <person name="Galperin M.Y."/>
            <person name="Jogler C."/>
        </authorList>
    </citation>
    <scope>NUCLEOTIDE SEQUENCE [LARGE SCALE GENOMIC DNA]</scope>
    <source>
        <strain evidence="1 2">Pr1d</strain>
    </source>
</reference>
<sequence>MSLTQSDIDNFHSFASQELPHCDAGQGLEDLVKKWRIQREQIETLNSLHRGIEDAEAGRMRDLNAVDASIREAIGFPARRQ</sequence>
<proteinExistence type="predicted"/>
<dbReference type="KEGG" id="bgok:Pr1d_40680"/>
<evidence type="ECO:0000313" key="2">
    <source>
        <dbReference type="Proteomes" id="UP000323917"/>
    </source>
</evidence>